<name>A0A848NHN4_9BURK</name>
<accession>A0A848NHN4</accession>
<dbReference type="RefSeq" id="WP_169536627.1">
    <property type="nucleotide sequence ID" value="NZ_CADIJL010000004.1"/>
</dbReference>
<sequence length="55" mass="5962">MLVSTNIYFGDCCHHPDSIYLFHTLADDATNACAHVAPAPMDEGDNHAPSPRHAL</sequence>
<dbReference type="EMBL" id="JABBZE010000118">
    <property type="protein sequence ID" value="NMU90624.1"/>
    <property type="molecule type" value="Genomic_DNA"/>
</dbReference>
<proteinExistence type="predicted"/>
<organism evidence="1 2">
    <name type="scientific">Achromobacter ruhlandii</name>
    <dbReference type="NCBI Taxonomy" id="72557"/>
    <lineage>
        <taxon>Bacteria</taxon>
        <taxon>Pseudomonadati</taxon>
        <taxon>Pseudomonadota</taxon>
        <taxon>Betaproteobacteria</taxon>
        <taxon>Burkholderiales</taxon>
        <taxon>Alcaligenaceae</taxon>
        <taxon>Achromobacter</taxon>
    </lineage>
</organism>
<comment type="caution">
    <text evidence="1">The sequence shown here is derived from an EMBL/GenBank/DDBJ whole genome shotgun (WGS) entry which is preliminary data.</text>
</comment>
<reference evidence="1 2" key="1">
    <citation type="submission" date="2020-04" db="EMBL/GenBank/DDBJ databases">
        <title>Achromobacter ruhlandii genome sequencing and assembly.</title>
        <authorList>
            <person name="Martins R.C.R."/>
            <person name="Perdigao-Neto L.V."/>
            <person name="Levin A.S.S."/>
            <person name="Costa S.F."/>
        </authorList>
    </citation>
    <scope>NUCLEOTIDE SEQUENCE [LARGE SCALE GENOMIC DNA]</scope>
    <source>
        <strain evidence="1 2">9035ralo</strain>
    </source>
</reference>
<gene>
    <name evidence="1" type="ORF">HGQ98_12520</name>
</gene>
<protein>
    <submittedName>
        <fullName evidence="1">Uncharacterized protein</fullName>
    </submittedName>
</protein>
<evidence type="ECO:0000313" key="2">
    <source>
        <dbReference type="Proteomes" id="UP000542405"/>
    </source>
</evidence>
<evidence type="ECO:0000313" key="1">
    <source>
        <dbReference type="EMBL" id="NMU90624.1"/>
    </source>
</evidence>
<dbReference type="AlphaFoldDB" id="A0A848NHN4"/>
<dbReference type="Proteomes" id="UP000542405">
    <property type="component" value="Unassembled WGS sequence"/>
</dbReference>